<dbReference type="GO" id="GO:0016020">
    <property type="term" value="C:membrane"/>
    <property type="evidence" value="ECO:0007669"/>
    <property type="project" value="UniProtKB-SubCell"/>
</dbReference>
<dbReference type="NCBIfam" id="TIGR00879">
    <property type="entry name" value="SP"/>
    <property type="match status" value="1"/>
</dbReference>
<dbReference type="FunFam" id="1.20.1250.20:FF:000134">
    <property type="entry name" value="MFS sugar transporter protein"/>
    <property type="match status" value="1"/>
</dbReference>
<feature type="transmembrane region" description="Helical" evidence="9">
    <location>
        <begin position="28"/>
        <end position="46"/>
    </location>
</feature>
<evidence type="ECO:0000256" key="4">
    <source>
        <dbReference type="ARBA" id="ARBA00022692"/>
    </source>
</evidence>
<dbReference type="SUPFAM" id="SSF103473">
    <property type="entry name" value="MFS general substrate transporter"/>
    <property type="match status" value="1"/>
</dbReference>
<feature type="region of interest" description="Disordered" evidence="8">
    <location>
        <begin position="492"/>
        <end position="528"/>
    </location>
</feature>
<organism evidence="11 12">
    <name type="scientific">Penicillium angulare</name>
    <dbReference type="NCBI Taxonomy" id="116970"/>
    <lineage>
        <taxon>Eukaryota</taxon>
        <taxon>Fungi</taxon>
        <taxon>Dikarya</taxon>
        <taxon>Ascomycota</taxon>
        <taxon>Pezizomycotina</taxon>
        <taxon>Eurotiomycetes</taxon>
        <taxon>Eurotiomycetidae</taxon>
        <taxon>Eurotiales</taxon>
        <taxon>Aspergillaceae</taxon>
        <taxon>Penicillium</taxon>
    </lineage>
</organism>
<evidence type="ECO:0000256" key="9">
    <source>
        <dbReference type="SAM" id="Phobius"/>
    </source>
</evidence>
<evidence type="ECO:0000256" key="5">
    <source>
        <dbReference type="ARBA" id="ARBA00022989"/>
    </source>
</evidence>
<feature type="transmembrane region" description="Helical" evidence="9">
    <location>
        <begin position="66"/>
        <end position="86"/>
    </location>
</feature>
<dbReference type="InterPro" id="IPR005828">
    <property type="entry name" value="MFS_sugar_transport-like"/>
</dbReference>
<keyword evidence="5 9" id="KW-1133">Transmembrane helix</keyword>
<comment type="caution">
    <text evidence="11">The sequence shown here is derived from an EMBL/GenBank/DDBJ whole genome shotgun (WGS) entry which is preliminary data.</text>
</comment>
<dbReference type="Pfam" id="PF00083">
    <property type="entry name" value="Sugar_tr"/>
    <property type="match status" value="1"/>
</dbReference>
<protein>
    <submittedName>
        <fullName evidence="11">Hexose transporter protein</fullName>
    </submittedName>
</protein>
<evidence type="ECO:0000256" key="2">
    <source>
        <dbReference type="ARBA" id="ARBA00010992"/>
    </source>
</evidence>
<feature type="transmembrane region" description="Helical" evidence="9">
    <location>
        <begin position="98"/>
        <end position="122"/>
    </location>
</feature>
<feature type="transmembrane region" description="Helical" evidence="9">
    <location>
        <begin position="278"/>
        <end position="300"/>
    </location>
</feature>
<evidence type="ECO:0000256" key="6">
    <source>
        <dbReference type="ARBA" id="ARBA00023136"/>
    </source>
</evidence>
<evidence type="ECO:0000256" key="8">
    <source>
        <dbReference type="SAM" id="MobiDB-lite"/>
    </source>
</evidence>
<evidence type="ECO:0000256" key="1">
    <source>
        <dbReference type="ARBA" id="ARBA00004141"/>
    </source>
</evidence>
<feature type="transmembrane region" description="Helical" evidence="9">
    <location>
        <begin position="188"/>
        <end position="209"/>
    </location>
</feature>
<evidence type="ECO:0000256" key="7">
    <source>
        <dbReference type="RuleBase" id="RU003346"/>
    </source>
</evidence>
<dbReference type="InterPro" id="IPR020846">
    <property type="entry name" value="MFS_dom"/>
</dbReference>
<feature type="transmembrane region" description="Helical" evidence="9">
    <location>
        <begin position="355"/>
        <end position="378"/>
    </location>
</feature>
<comment type="similarity">
    <text evidence="2 7">Belongs to the major facilitator superfamily. Sugar transporter (TC 2.A.1.1) family.</text>
</comment>
<name>A0A9W9GDU9_9EURO</name>
<keyword evidence="6 9" id="KW-0472">Membrane</keyword>
<feature type="transmembrane region" description="Helical" evidence="9">
    <location>
        <begin position="165"/>
        <end position="182"/>
    </location>
</feature>
<dbReference type="InterPro" id="IPR005829">
    <property type="entry name" value="Sugar_transporter_CS"/>
</dbReference>
<reference evidence="11" key="2">
    <citation type="journal article" date="2023" name="IMA Fungus">
        <title>Comparative genomic study of the Penicillium genus elucidates a diverse pangenome and 15 lateral gene transfer events.</title>
        <authorList>
            <person name="Petersen C."/>
            <person name="Sorensen T."/>
            <person name="Nielsen M.R."/>
            <person name="Sondergaard T.E."/>
            <person name="Sorensen J.L."/>
            <person name="Fitzpatrick D.A."/>
            <person name="Frisvad J.C."/>
            <person name="Nielsen K.L."/>
        </authorList>
    </citation>
    <scope>NUCLEOTIDE SEQUENCE</scope>
    <source>
        <strain evidence="11">IBT 30069</strain>
    </source>
</reference>
<dbReference type="InterPro" id="IPR003663">
    <property type="entry name" value="Sugar/inositol_transpt"/>
</dbReference>
<dbReference type="PROSITE" id="PS50850">
    <property type="entry name" value="MFS"/>
    <property type="match status" value="1"/>
</dbReference>
<dbReference type="Proteomes" id="UP001149165">
    <property type="component" value="Unassembled WGS sequence"/>
</dbReference>
<reference evidence="11" key="1">
    <citation type="submission" date="2022-11" db="EMBL/GenBank/DDBJ databases">
        <authorList>
            <person name="Petersen C."/>
        </authorList>
    </citation>
    <scope>NUCLEOTIDE SEQUENCE</scope>
    <source>
        <strain evidence="11">IBT 30069</strain>
    </source>
</reference>
<feature type="domain" description="Major facilitator superfamily (MFS) profile" evidence="10">
    <location>
        <begin position="30"/>
        <end position="477"/>
    </location>
</feature>
<comment type="subcellular location">
    <subcellularLocation>
        <location evidence="1">Membrane</location>
        <topology evidence="1">Multi-pass membrane protein</topology>
    </subcellularLocation>
</comment>
<evidence type="ECO:0000259" key="10">
    <source>
        <dbReference type="PROSITE" id="PS50850"/>
    </source>
</evidence>
<dbReference type="EMBL" id="JAPQKH010000001">
    <property type="protein sequence ID" value="KAJ5116820.1"/>
    <property type="molecule type" value="Genomic_DNA"/>
</dbReference>
<dbReference type="PROSITE" id="PS00217">
    <property type="entry name" value="SUGAR_TRANSPORT_2"/>
    <property type="match status" value="1"/>
</dbReference>
<evidence type="ECO:0000313" key="11">
    <source>
        <dbReference type="EMBL" id="KAJ5116820.1"/>
    </source>
</evidence>
<keyword evidence="4 9" id="KW-0812">Transmembrane</keyword>
<dbReference type="Gene3D" id="1.20.1250.20">
    <property type="entry name" value="MFS general substrate transporter like domains"/>
    <property type="match status" value="1"/>
</dbReference>
<feature type="transmembrane region" description="Helical" evidence="9">
    <location>
        <begin position="384"/>
        <end position="403"/>
    </location>
</feature>
<feature type="transmembrane region" description="Helical" evidence="9">
    <location>
        <begin position="454"/>
        <end position="473"/>
    </location>
</feature>
<dbReference type="PANTHER" id="PTHR48022:SF52">
    <property type="entry name" value="SUGAR TRANSPORTER, PUTATIVE-RELATED"/>
    <property type="match status" value="1"/>
</dbReference>
<feature type="compositionally biased region" description="Basic and acidic residues" evidence="8">
    <location>
        <begin position="492"/>
        <end position="509"/>
    </location>
</feature>
<dbReference type="PANTHER" id="PTHR48022">
    <property type="entry name" value="PLASTIDIC GLUCOSE TRANSPORTER 4"/>
    <property type="match status" value="1"/>
</dbReference>
<dbReference type="GO" id="GO:0005351">
    <property type="term" value="F:carbohydrate:proton symporter activity"/>
    <property type="evidence" value="ECO:0007669"/>
    <property type="project" value="TreeGrafter"/>
</dbReference>
<accession>A0A9W9GDU9</accession>
<keyword evidence="12" id="KW-1185">Reference proteome</keyword>
<feature type="compositionally biased region" description="Basic and acidic residues" evidence="8">
    <location>
        <begin position="516"/>
        <end position="528"/>
    </location>
</feature>
<proteinExistence type="inferred from homology"/>
<dbReference type="OrthoDB" id="4144250at2759"/>
<feature type="transmembrane region" description="Helical" evidence="9">
    <location>
        <begin position="128"/>
        <end position="145"/>
    </location>
</feature>
<sequence length="528" mass="58484">MAPNVKWTDVSNNTNPIWYKDASLRRNVALGLGLCLVITTNGYQASLLTGFQAMPSWQQYFKSPKGALLGIYVASFFIPSIFTSFIGDIISTRWGRRWCIFIANIIILAGSLVNAFATSIGMWCGDRAIMGVGVGIIKVATPVLIQEIAHPRLRPILGSLYQTSAYLGIFFAAFMTFAGLYVPGDWGWRFPSVLQALGPILVNIVVFFCPESPRWLVKNGQPDKAHDILAKLHANGDKNDALVELEMKQITEAIERESLQQQVAFLDFLRTPGNRRRFVTLVAMACSLNWMGNGIIAYFLSPILNSVGISAPIQITLINAGLACSAYRLTFEALWNLLLAIVASVVCDKAGRRPLFLISIIGMLCSYILVMGLSAGFANTKNHTIGIAVIPFLFIYYGFYDIAFTPLPPAYTVEIMPCTIRSKGMALFTSFATLGNAFNQFVNPIALGAIGWKYYGVYIAILVFYLGLVFFMFPETKRLSAEDASRAFDYDRQGRLRGGKDNHPETGDRESEEEKECPVSKIEHERNA</sequence>
<evidence type="ECO:0000313" key="12">
    <source>
        <dbReference type="Proteomes" id="UP001149165"/>
    </source>
</evidence>
<evidence type="ECO:0000256" key="3">
    <source>
        <dbReference type="ARBA" id="ARBA00022448"/>
    </source>
</evidence>
<dbReference type="InterPro" id="IPR036259">
    <property type="entry name" value="MFS_trans_sf"/>
</dbReference>
<dbReference type="InterPro" id="IPR050360">
    <property type="entry name" value="MFS_Sugar_Transporters"/>
</dbReference>
<keyword evidence="3 7" id="KW-0813">Transport</keyword>
<dbReference type="AlphaFoldDB" id="A0A9W9GDU9"/>
<gene>
    <name evidence="11" type="ORF">N7456_001168</name>
</gene>